<reference evidence="1 2" key="2">
    <citation type="journal article" date="2022" name="Mol. Ecol. Resour.">
        <title>The genomes of chicory, endive, great burdock and yacon provide insights into Asteraceae paleo-polyploidization history and plant inulin production.</title>
        <authorList>
            <person name="Fan W."/>
            <person name="Wang S."/>
            <person name="Wang H."/>
            <person name="Wang A."/>
            <person name="Jiang F."/>
            <person name="Liu H."/>
            <person name="Zhao H."/>
            <person name="Xu D."/>
            <person name="Zhang Y."/>
        </authorList>
    </citation>
    <scope>NUCLEOTIDE SEQUENCE [LARGE SCALE GENOMIC DNA]</scope>
    <source>
        <strain evidence="2">cv. Niubang</strain>
    </source>
</reference>
<sequence length="215" mass="24429">MQPSSEPLTQPSLDHRLRLLHRSNSHFFILGATANVYTVTLSATPSCTCPHPTAHSPCKHILFLYIRVLSLSLHDPCLRRRTLRPCQLARLLSAPVSCQTVAGPAIRQRFHELYLRRIATKPPVVTVEDDSMCPVCLEEMGVEDGRRLVACATCKNPIHEECLMAWKRRRTRTCVICRARWRGIGEEERYINLSAYVSEDDHNMAHNSPGQDQCM</sequence>
<dbReference type="EMBL" id="CM042054">
    <property type="protein sequence ID" value="KAI3706799.1"/>
    <property type="molecule type" value="Genomic_DNA"/>
</dbReference>
<accession>A0ACB9A9B9</accession>
<name>A0ACB9A9B9_ARCLA</name>
<keyword evidence="2" id="KW-1185">Reference proteome</keyword>
<gene>
    <name evidence="1" type="ORF">L6452_24772</name>
</gene>
<evidence type="ECO:0000313" key="1">
    <source>
        <dbReference type="EMBL" id="KAI3706799.1"/>
    </source>
</evidence>
<comment type="caution">
    <text evidence="1">The sequence shown here is derived from an EMBL/GenBank/DDBJ whole genome shotgun (WGS) entry which is preliminary data.</text>
</comment>
<evidence type="ECO:0000313" key="2">
    <source>
        <dbReference type="Proteomes" id="UP001055879"/>
    </source>
</evidence>
<proteinExistence type="predicted"/>
<reference evidence="2" key="1">
    <citation type="journal article" date="2022" name="Mol. Ecol. Resour.">
        <title>The genomes of chicory, endive, great burdock and yacon provide insights into Asteraceae palaeo-polyploidization history and plant inulin production.</title>
        <authorList>
            <person name="Fan W."/>
            <person name="Wang S."/>
            <person name="Wang H."/>
            <person name="Wang A."/>
            <person name="Jiang F."/>
            <person name="Liu H."/>
            <person name="Zhao H."/>
            <person name="Xu D."/>
            <person name="Zhang Y."/>
        </authorList>
    </citation>
    <scope>NUCLEOTIDE SEQUENCE [LARGE SCALE GENOMIC DNA]</scope>
    <source>
        <strain evidence="2">cv. Niubang</strain>
    </source>
</reference>
<protein>
    <submittedName>
        <fullName evidence="1">Uncharacterized protein</fullName>
    </submittedName>
</protein>
<organism evidence="1 2">
    <name type="scientific">Arctium lappa</name>
    <name type="common">Greater burdock</name>
    <name type="synonym">Lappa major</name>
    <dbReference type="NCBI Taxonomy" id="4217"/>
    <lineage>
        <taxon>Eukaryota</taxon>
        <taxon>Viridiplantae</taxon>
        <taxon>Streptophyta</taxon>
        <taxon>Embryophyta</taxon>
        <taxon>Tracheophyta</taxon>
        <taxon>Spermatophyta</taxon>
        <taxon>Magnoliopsida</taxon>
        <taxon>eudicotyledons</taxon>
        <taxon>Gunneridae</taxon>
        <taxon>Pentapetalae</taxon>
        <taxon>asterids</taxon>
        <taxon>campanulids</taxon>
        <taxon>Asterales</taxon>
        <taxon>Asteraceae</taxon>
        <taxon>Carduoideae</taxon>
        <taxon>Cardueae</taxon>
        <taxon>Arctiinae</taxon>
        <taxon>Arctium</taxon>
    </lineage>
</organism>
<dbReference type="Proteomes" id="UP001055879">
    <property type="component" value="Linkage Group LG08"/>
</dbReference>